<dbReference type="InterPro" id="IPR036052">
    <property type="entry name" value="TrpB-like_PALP_sf"/>
</dbReference>
<feature type="domain" description="Tryptophan synthase beta chain-like PALP" evidence="7">
    <location>
        <begin position="105"/>
        <end position="405"/>
    </location>
</feature>
<dbReference type="GO" id="GO:0004794">
    <property type="term" value="F:threonine deaminase activity"/>
    <property type="evidence" value="ECO:0007669"/>
    <property type="project" value="TreeGrafter"/>
</dbReference>
<reference evidence="9" key="1">
    <citation type="submission" date="2017-11" db="EMBL/GenBank/DDBJ databases">
        <title>Phenotypic and genomic properties of facultatively anaerobic sulfur-reducing natronoarchaea from hypersaline soda lakes.</title>
        <authorList>
            <person name="Sorokin D.Y."/>
            <person name="Kublanov I.V."/>
            <person name="Roman P."/>
            <person name="Sinninghe Damste J.S."/>
            <person name="Golyshin P.N."/>
            <person name="Rojo D."/>
            <person name="Ciordia S."/>
            <person name="Mena M.D.C."/>
            <person name="Ferrer M."/>
            <person name="Messina E."/>
            <person name="Smedile F."/>
            <person name="La Spada G."/>
            <person name="La Cono V."/>
            <person name="Yakimov M.M."/>
        </authorList>
    </citation>
    <scope>NUCLEOTIDE SEQUENCE [LARGE SCALE GENOMIC DNA]</scope>
    <source>
        <strain evidence="9">AArc-Sl</strain>
    </source>
</reference>
<dbReference type="EMBL" id="CP025066">
    <property type="protein sequence ID" value="AUX10140.1"/>
    <property type="molecule type" value="Genomic_DNA"/>
</dbReference>
<evidence type="ECO:0000256" key="5">
    <source>
        <dbReference type="NCBIfam" id="TIGR00260"/>
    </source>
</evidence>
<dbReference type="GO" id="GO:0003941">
    <property type="term" value="F:L-serine ammonia-lyase activity"/>
    <property type="evidence" value="ECO:0007669"/>
    <property type="project" value="TreeGrafter"/>
</dbReference>
<organism evidence="8 9">
    <name type="scientific">Halalkaliarchaeum desulfuricum</name>
    <dbReference type="NCBI Taxonomy" id="2055893"/>
    <lineage>
        <taxon>Archaea</taxon>
        <taxon>Methanobacteriati</taxon>
        <taxon>Methanobacteriota</taxon>
        <taxon>Stenosarchaea group</taxon>
        <taxon>Halobacteria</taxon>
        <taxon>Halobacteriales</taxon>
        <taxon>Haloferacaceae</taxon>
        <taxon>Halalkaliarchaeum</taxon>
    </lineage>
</organism>
<comment type="cofactor">
    <cofactor evidence="1 6">
        <name>pyridoxal 5'-phosphate</name>
        <dbReference type="ChEBI" id="CHEBI:597326"/>
    </cofactor>
</comment>
<protein>
    <recommendedName>
        <fullName evidence="5">Threonine synthase</fullName>
        <ecNumber evidence="5">4.2.3.1</ecNumber>
    </recommendedName>
</protein>
<proteinExistence type="inferred from homology"/>
<accession>A0A343TM18</accession>
<dbReference type="EC" id="4.2.3.1" evidence="5"/>
<evidence type="ECO:0000313" key="8">
    <source>
        <dbReference type="EMBL" id="AUX10140.1"/>
    </source>
</evidence>
<evidence type="ECO:0000256" key="3">
    <source>
        <dbReference type="ARBA" id="ARBA00022898"/>
    </source>
</evidence>
<gene>
    <name evidence="8" type="primary">thrC5</name>
    <name evidence="8" type="ORF">AArcSl_2519</name>
</gene>
<evidence type="ECO:0000256" key="6">
    <source>
        <dbReference type="PIRSR" id="PIRSR604450-51"/>
    </source>
</evidence>
<evidence type="ECO:0000259" key="7">
    <source>
        <dbReference type="Pfam" id="PF00291"/>
    </source>
</evidence>
<dbReference type="KEGG" id="hdf:AArcSl_2519"/>
<dbReference type="NCBIfam" id="TIGR00260">
    <property type="entry name" value="thrC"/>
    <property type="match status" value="1"/>
</dbReference>
<dbReference type="InterPro" id="IPR050147">
    <property type="entry name" value="Ser/Thr_Dehydratase"/>
</dbReference>
<name>A0A343TM18_9EURY</name>
<dbReference type="GO" id="GO:0006565">
    <property type="term" value="P:L-serine catabolic process"/>
    <property type="evidence" value="ECO:0007669"/>
    <property type="project" value="TreeGrafter"/>
</dbReference>
<evidence type="ECO:0000313" key="9">
    <source>
        <dbReference type="Proteomes" id="UP000263012"/>
    </source>
</evidence>
<evidence type="ECO:0000256" key="2">
    <source>
        <dbReference type="ARBA" id="ARBA00005517"/>
    </source>
</evidence>
<dbReference type="Pfam" id="PF00291">
    <property type="entry name" value="PALP"/>
    <property type="match status" value="1"/>
</dbReference>
<dbReference type="PANTHER" id="PTHR48078:SF6">
    <property type="entry name" value="L-THREONINE DEHYDRATASE CATABOLIC TDCB"/>
    <property type="match status" value="1"/>
</dbReference>
<dbReference type="GO" id="GO:0006567">
    <property type="term" value="P:L-threonine catabolic process"/>
    <property type="evidence" value="ECO:0007669"/>
    <property type="project" value="TreeGrafter"/>
</dbReference>
<dbReference type="GO" id="GO:0009097">
    <property type="term" value="P:isoleucine biosynthetic process"/>
    <property type="evidence" value="ECO:0007669"/>
    <property type="project" value="TreeGrafter"/>
</dbReference>
<dbReference type="PANTHER" id="PTHR48078">
    <property type="entry name" value="THREONINE DEHYDRATASE, MITOCHONDRIAL-RELATED"/>
    <property type="match status" value="1"/>
</dbReference>
<feature type="modified residue" description="N6-(pyridoxal phosphate)lysine" evidence="6">
    <location>
        <position position="142"/>
    </location>
</feature>
<dbReference type="NCBIfam" id="NF006050">
    <property type="entry name" value="PRK08197.1"/>
    <property type="match status" value="1"/>
</dbReference>
<evidence type="ECO:0000256" key="1">
    <source>
        <dbReference type="ARBA" id="ARBA00001933"/>
    </source>
</evidence>
<dbReference type="AlphaFoldDB" id="A0A343TM18"/>
<comment type="similarity">
    <text evidence="2">Belongs to the threonine synthase family.</text>
</comment>
<dbReference type="InterPro" id="IPR004450">
    <property type="entry name" value="Thr_synthase-like"/>
</dbReference>
<dbReference type="SUPFAM" id="SSF53686">
    <property type="entry name" value="Tryptophan synthase beta subunit-like PLP-dependent enzymes"/>
    <property type="match status" value="1"/>
</dbReference>
<dbReference type="Proteomes" id="UP000263012">
    <property type="component" value="Chromosome"/>
</dbReference>
<dbReference type="InterPro" id="IPR001926">
    <property type="entry name" value="TrpB-like_PALP"/>
</dbReference>
<dbReference type="GO" id="GO:0004795">
    <property type="term" value="F:threonine synthase activity"/>
    <property type="evidence" value="ECO:0007669"/>
    <property type="project" value="UniProtKB-UniRule"/>
</dbReference>
<keyword evidence="3 6" id="KW-0663">Pyridoxal phosphate</keyword>
<keyword evidence="4 8" id="KW-0456">Lyase</keyword>
<evidence type="ECO:0000256" key="4">
    <source>
        <dbReference type="ARBA" id="ARBA00023239"/>
    </source>
</evidence>
<sequence length="441" mass="47478">MLPWGIGRRISYQQTPGFLSVGSELPTMTMEHVEALKCTVCGEEYEAEGITYTCPKHDGPVEGVLDVVYDYDEVLDRFDHDVDGDIPDMWKYRAFLPVEDDADPITLGEGGTDLFDAPRLSEELGVEVRVKDDSRNPTASFKDRATSVSVTKANNLGHDIVVCASTGNAAASLCGYAARGGMDARIFVPGSAPEGKLAQPLVYGADVLQVQGSYDQAAKLSLEVTEQYGWYNRNAAYNPYQVEGKRTAGLEIAEQTRHDVPDWVVVSVGDGCTIAGVWKGLKEFEKLGFIDEAPRMLSVQAEGASVVHDTFHGDEDVDEVAETLADSIAVAKPANLRKAVRAVEESNGDSVVVSDEAILEAEVRLGSTEGLYAEPAAAATVAGVERALEQDIIHEDDSVVVVSSGYGLKDTKNAKRATGDPHRISPDIGEVERIYGAGPDY</sequence>
<keyword evidence="9" id="KW-1185">Reference proteome</keyword>
<dbReference type="Gene3D" id="3.40.50.1100">
    <property type="match status" value="2"/>
</dbReference>
<dbReference type="GO" id="GO:0009088">
    <property type="term" value="P:threonine biosynthetic process"/>
    <property type="evidence" value="ECO:0007669"/>
    <property type="project" value="UniProtKB-UniRule"/>
</dbReference>
<dbReference type="CDD" id="cd01563">
    <property type="entry name" value="Thr-synth_1"/>
    <property type="match status" value="1"/>
</dbReference>